<dbReference type="RefSeq" id="WP_090124893.1">
    <property type="nucleotide sequence ID" value="NZ_FNNJ01000009.1"/>
</dbReference>
<dbReference type="Gene3D" id="3.40.33.10">
    <property type="entry name" value="CAP"/>
    <property type="match status" value="1"/>
</dbReference>
<dbReference type="PANTHER" id="PTHR31157">
    <property type="entry name" value="SCP DOMAIN-CONTAINING PROTEIN"/>
    <property type="match status" value="1"/>
</dbReference>
<dbReference type="InterPro" id="IPR014044">
    <property type="entry name" value="CAP_dom"/>
</dbReference>
<feature type="domain" description="SCP" evidence="2">
    <location>
        <begin position="53"/>
        <end position="163"/>
    </location>
</feature>
<feature type="chain" id="PRO_5011592771" evidence="1">
    <location>
        <begin position="23"/>
        <end position="169"/>
    </location>
</feature>
<reference evidence="3 4" key="1">
    <citation type="submission" date="2016-10" db="EMBL/GenBank/DDBJ databases">
        <authorList>
            <person name="de Groot N.N."/>
        </authorList>
    </citation>
    <scope>NUCLEOTIDE SEQUENCE [LARGE SCALE GENOMIC DNA]</scope>
    <source>
        <strain evidence="3 4">DSM 24956</strain>
    </source>
</reference>
<evidence type="ECO:0000256" key="1">
    <source>
        <dbReference type="SAM" id="SignalP"/>
    </source>
</evidence>
<dbReference type="SUPFAM" id="SSF55797">
    <property type="entry name" value="PR-1-like"/>
    <property type="match status" value="1"/>
</dbReference>
<dbReference type="PANTHER" id="PTHR31157:SF1">
    <property type="entry name" value="SCP DOMAIN-CONTAINING PROTEIN"/>
    <property type="match status" value="1"/>
</dbReference>
<evidence type="ECO:0000313" key="4">
    <source>
        <dbReference type="Proteomes" id="UP000199595"/>
    </source>
</evidence>
<organism evidence="3 4">
    <name type="scientific">Lutibacter oricola</name>
    <dbReference type="NCBI Taxonomy" id="762486"/>
    <lineage>
        <taxon>Bacteria</taxon>
        <taxon>Pseudomonadati</taxon>
        <taxon>Bacteroidota</taxon>
        <taxon>Flavobacteriia</taxon>
        <taxon>Flavobacteriales</taxon>
        <taxon>Flavobacteriaceae</taxon>
        <taxon>Lutibacter</taxon>
    </lineage>
</organism>
<keyword evidence="1" id="KW-0732">Signal</keyword>
<dbReference type="PROSITE" id="PS51257">
    <property type="entry name" value="PROKAR_LIPOPROTEIN"/>
    <property type="match status" value="1"/>
</dbReference>
<keyword evidence="4" id="KW-1185">Reference proteome</keyword>
<dbReference type="Pfam" id="PF00188">
    <property type="entry name" value="CAP"/>
    <property type="match status" value="1"/>
</dbReference>
<feature type="signal peptide" evidence="1">
    <location>
        <begin position="1"/>
        <end position="22"/>
    </location>
</feature>
<dbReference type="OrthoDB" id="982527at2"/>
<name>A0A1H3EH64_9FLAO</name>
<dbReference type="Proteomes" id="UP000199595">
    <property type="component" value="Unassembled WGS sequence"/>
</dbReference>
<sequence>MKTNIQLILPLLVLSFLSFSCSTENNDDLYSQESEITIDASTVTYTSLESNILDLVNAHRTSIGLNDLEILNLVSSVAEEHTMYMIENGQISHDNFDDRAQQLMSAAKAKSVAENVAFGYSTAEGVLEGWLNSDSHRAAIENSKFTHFGISTECNNNGRNYFTNIFIKK</sequence>
<dbReference type="AlphaFoldDB" id="A0A1H3EH64"/>
<evidence type="ECO:0000313" key="3">
    <source>
        <dbReference type="EMBL" id="SDX77264.1"/>
    </source>
</evidence>
<dbReference type="InterPro" id="IPR035940">
    <property type="entry name" value="CAP_sf"/>
</dbReference>
<gene>
    <name evidence="3" type="ORF">SAMN05444411_10979</name>
</gene>
<evidence type="ECO:0000259" key="2">
    <source>
        <dbReference type="Pfam" id="PF00188"/>
    </source>
</evidence>
<accession>A0A1H3EH64</accession>
<dbReference type="EMBL" id="FNNJ01000009">
    <property type="protein sequence ID" value="SDX77264.1"/>
    <property type="molecule type" value="Genomic_DNA"/>
</dbReference>
<protein>
    <submittedName>
        <fullName evidence="3">Cysteine-rich secretory protein family protein</fullName>
    </submittedName>
</protein>
<dbReference type="STRING" id="762486.SAMN05444411_10979"/>
<proteinExistence type="predicted"/>
<dbReference type="CDD" id="cd05379">
    <property type="entry name" value="CAP_bacterial"/>
    <property type="match status" value="1"/>
</dbReference>